<dbReference type="AlphaFoldDB" id="A0A221MAQ6"/>
<dbReference type="Pfam" id="PF05130">
    <property type="entry name" value="FlgN"/>
    <property type="match status" value="1"/>
</dbReference>
<keyword evidence="2" id="KW-0282">Flagellum</keyword>
<dbReference type="OrthoDB" id="2381500at2"/>
<reference evidence="2 3" key="1">
    <citation type="journal article" date="2003" name="Int. J. Syst. Evol. Microbiol.">
        <title>Virgibacillus carmonensis sp. nov., Virgibacillus necropolis sp. nov. and Virgibacillus picturae sp. nov., three novel species isolated from deteriorated mural paintings, transfer of the species of the genus salibacillus to Virgibacillus, as Virgibacillus marismortui comb. nov. and Virgibacillus salexigens comb. nov., and emended description of the genus Virgibacillus.</title>
        <authorList>
            <person name="Heyrman J."/>
            <person name="Logan N.A."/>
            <person name="Busse H.J."/>
            <person name="Balcaen A."/>
            <person name="Lebbe L."/>
            <person name="Rodriguez-Diaz M."/>
            <person name="Swings J."/>
            <person name="De Vos P."/>
        </authorList>
    </citation>
    <scope>NUCLEOTIDE SEQUENCE [LARGE SCALE GENOMIC DNA]</scope>
    <source>
        <strain evidence="2 3">LMG 19488</strain>
    </source>
</reference>
<dbReference type="GO" id="GO:0044780">
    <property type="term" value="P:bacterial-type flagellum assembly"/>
    <property type="evidence" value="ECO:0007669"/>
    <property type="project" value="InterPro"/>
</dbReference>
<dbReference type="Gene3D" id="1.20.58.300">
    <property type="entry name" value="FlgN-like"/>
    <property type="match status" value="1"/>
</dbReference>
<organism evidence="2 3">
    <name type="scientific">Virgibacillus necropolis</name>
    <dbReference type="NCBI Taxonomy" id="163877"/>
    <lineage>
        <taxon>Bacteria</taxon>
        <taxon>Bacillati</taxon>
        <taxon>Bacillota</taxon>
        <taxon>Bacilli</taxon>
        <taxon>Bacillales</taxon>
        <taxon>Bacillaceae</taxon>
        <taxon>Virgibacillus</taxon>
    </lineage>
</organism>
<name>A0A221MAQ6_9BACI</name>
<dbReference type="EMBL" id="CP022437">
    <property type="protein sequence ID" value="ASN04724.1"/>
    <property type="molecule type" value="Genomic_DNA"/>
</dbReference>
<proteinExistence type="predicted"/>
<accession>A0A221MAQ6</accession>
<gene>
    <name evidence="2" type="ORF">CFK40_06700</name>
</gene>
<keyword evidence="3" id="KW-1185">Reference proteome</keyword>
<dbReference type="RefSeq" id="WP_089531575.1">
    <property type="nucleotide sequence ID" value="NZ_CP022437.1"/>
</dbReference>
<evidence type="ECO:0000313" key="2">
    <source>
        <dbReference type="EMBL" id="ASN04724.1"/>
    </source>
</evidence>
<keyword evidence="1" id="KW-1005">Bacterial flagellum biogenesis</keyword>
<protein>
    <submittedName>
        <fullName evidence="2">Flagellar protein FlgN</fullName>
    </submittedName>
</protein>
<evidence type="ECO:0000313" key="3">
    <source>
        <dbReference type="Proteomes" id="UP000204391"/>
    </source>
</evidence>
<keyword evidence="2" id="KW-0966">Cell projection</keyword>
<evidence type="ECO:0000256" key="1">
    <source>
        <dbReference type="ARBA" id="ARBA00022795"/>
    </source>
</evidence>
<dbReference type="SUPFAM" id="SSF140566">
    <property type="entry name" value="FlgN-like"/>
    <property type="match status" value="1"/>
</dbReference>
<dbReference type="Proteomes" id="UP000204391">
    <property type="component" value="Chromosome"/>
</dbReference>
<dbReference type="KEGG" id="vne:CFK40_06700"/>
<dbReference type="InterPro" id="IPR007809">
    <property type="entry name" value="FlgN-like"/>
</dbReference>
<dbReference type="InterPro" id="IPR036679">
    <property type="entry name" value="FlgN-like_sf"/>
</dbReference>
<keyword evidence="2" id="KW-0969">Cilium</keyword>
<sequence>MLSLQIIKSMEKLIMLHESLLVISEQKTVAIKEGNMEKLQPLLVKERKHVQALEQMETSRQKEVKAWFEVNNLQGKNETITTMLEMIDDKEQQKVLEDVTIHLTHSVTNLKRQEQLNQALIQQSLQFVELSLDMMNPSITNLNYGNTKETESIKRSVFDSKA</sequence>